<dbReference type="Proteomes" id="UP000324222">
    <property type="component" value="Unassembled WGS sequence"/>
</dbReference>
<keyword evidence="3" id="KW-1185">Reference proteome</keyword>
<feature type="compositionally biased region" description="Pro residues" evidence="1">
    <location>
        <begin position="43"/>
        <end position="69"/>
    </location>
</feature>
<evidence type="ECO:0000256" key="1">
    <source>
        <dbReference type="SAM" id="MobiDB-lite"/>
    </source>
</evidence>
<dbReference type="EMBL" id="VSRR010004127">
    <property type="protein sequence ID" value="MPC38642.1"/>
    <property type="molecule type" value="Genomic_DNA"/>
</dbReference>
<gene>
    <name evidence="2" type="ORF">E2C01_032153</name>
</gene>
<name>A0A5B7EWS3_PORTR</name>
<proteinExistence type="predicted"/>
<feature type="region of interest" description="Disordered" evidence="1">
    <location>
        <begin position="1"/>
        <end position="73"/>
    </location>
</feature>
<feature type="compositionally biased region" description="Polar residues" evidence="1">
    <location>
        <begin position="1"/>
        <end position="12"/>
    </location>
</feature>
<evidence type="ECO:0000313" key="3">
    <source>
        <dbReference type="Proteomes" id="UP000324222"/>
    </source>
</evidence>
<organism evidence="2 3">
    <name type="scientific">Portunus trituberculatus</name>
    <name type="common">Swimming crab</name>
    <name type="synonym">Neptunus trituberculatus</name>
    <dbReference type="NCBI Taxonomy" id="210409"/>
    <lineage>
        <taxon>Eukaryota</taxon>
        <taxon>Metazoa</taxon>
        <taxon>Ecdysozoa</taxon>
        <taxon>Arthropoda</taxon>
        <taxon>Crustacea</taxon>
        <taxon>Multicrustacea</taxon>
        <taxon>Malacostraca</taxon>
        <taxon>Eumalacostraca</taxon>
        <taxon>Eucarida</taxon>
        <taxon>Decapoda</taxon>
        <taxon>Pleocyemata</taxon>
        <taxon>Brachyura</taxon>
        <taxon>Eubrachyura</taxon>
        <taxon>Portunoidea</taxon>
        <taxon>Portunidae</taxon>
        <taxon>Portuninae</taxon>
        <taxon>Portunus</taxon>
    </lineage>
</organism>
<dbReference type="AlphaFoldDB" id="A0A5B7EWS3"/>
<accession>A0A5B7EWS3</accession>
<reference evidence="2 3" key="1">
    <citation type="submission" date="2019-05" db="EMBL/GenBank/DDBJ databases">
        <title>Another draft genome of Portunus trituberculatus and its Hox gene families provides insights of decapod evolution.</title>
        <authorList>
            <person name="Jeong J.-H."/>
            <person name="Song I."/>
            <person name="Kim S."/>
            <person name="Choi T."/>
            <person name="Kim D."/>
            <person name="Ryu S."/>
            <person name="Kim W."/>
        </authorList>
    </citation>
    <scope>NUCLEOTIDE SEQUENCE [LARGE SCALE GENOMIC DNA]</scope>
    <source>
        <tissue evidence="2">Muscle</tissue>
    </source>
</reference>
<protein>
    <submittedName>
        <fullName evidence="2">Uncharacterized protein</fullName>
    </submittedName>
</protein>
<sequence length="148" mass="16181">MTQQQCQDQTSGFRRMARRASRPAEGIKITRRIAATNTGSCPTPQPLPPRRVQTPPPTGALNPPPPPSSKLPLHYQHHTYHHQYHHSNNDPLPPLPPPHYHGSSQITANAAPYRLPPAAGGVADMAIRQQEGTAAGRDSWTAIVDKTM</sequence>
<evidence type="ECO:0000313" key="2">
    <source>
        <dbReference type="EMBL" id="MPC38642.1"/>
    </source>
</evidence>
<comment type="caution">
    <text evidence="2">The sequence shown here is derived from an EMBL/GenBank/DDBJ whole genome shotgun (WGS) entry which is preliminary data.</text>
</comment>